<proteinExistence type="predicted"/>
<dbReference type="AlphaFoldDB" id="A0A3D0KCB9"/>
<evidence type="ECO:0000313" key="2">
    <source>
        <dbReference type="EMBL" id="HCA01143.1"/>
    </source>
</evidence>
<name>A0A3D0KCB9_9GAMM</name>
<accession>A0A3D0KCB9</accession>
<protein>
    <submittedName>
        <fullName evidence="2">Uncharacterized protein</fullName>
    </submittedName>
</protein>
<gene>
    <name evidence="2" type="ORF">DEO68_02910</name>
</gene>
<comment type="caution">
    <text evidence="2">The sequence shown here is derived from an EMBL/GenBank/DDBJ whole genome shotgun (WGS) entry which is preliminary data.</text>
</comment>
<evidence type="ECO:0000256" key="1">
    <source>
        <dbReference type="SAM" id="MobiDB-lite"/>
    </source>
</evidence>
<organism evidence="2">
    <name type="scientific">Halomonas campaniensis</name>
    <dbReference type="NCBI Taxonomy" id="213554"/>
    <lineage>
        <taxon>Bacteria</taxon>
        <taxon>Pseudomonadati</taxon>
        <taxon>Pseudomonadota</taxon>
        <taxon>Gammaproteobacteria</taxon>
        <taxon>Oceanospirillales</taxon>
        <taxon>Halomonadaceae</taxon>
        <taxon>Halomonas</taxon>
    </lineage>
</organism>
<reference evidence="2" key="1">
    <citation type="journal article" date="2018" name="Nat. Biotechnol.">
        <title>A standardized bacterial taxonomy based on genome phylogeny substantially revises the tree of life.</title>
        <authorList>
            <person name="Parks D.H."/>
            <person name="Chuvochina M."/>
            <person name="Waite D.W."/>
            <person name="Rinke C."/>
            <person name="Skarshewski A."/>
            <person name="Chaumeil P.A."/>
            <person name="Hugenholtz P."/>
        </authorList>
    </citation>
    <scope>NUCLEOTIDE SEQUENCE [LARGE SCALE GENOMIC DNA]</scope>
    <source>
        <strain evidence="2">UBA11284</strain>
    </source>
</reference>
<sequence>MERNSVSDNAVGRREPPLKKLEGSVREYRQPFEPVGLSDWEAVMLDGLTPDTAHADALASPTSTELGEEPDNQR</sequence>
<feature type="region of interest" description="Disordered" evidence="1">
    <location>
        <begin position="51"/>
        <end position="74"/>
    </location>
</feature>
<dbReference type="EMBL" id="DOTR01000014">
    <property type="protein sequence ID" value="HCA01143.1"/>
    <property type="molecule type" value="Genomic_DNA"/>
</dbReference>
<feature type="region of interest" description="Disordered" evidence="1">
    <location>
        <begin position="1"/>
        <end position="23"/>
    </location>
</feature>